<comment type="similarity">
    <text evidence="1">Belongs to the peptidase C1 family.</text>
</comment>
<dbReference type="Gene3D" id="3.90.70.10">
    <property type="entry name" value="Cysteine proteinases"/>
    <property type="match status" value="1"/>
</dbReference>
<keyword evidence="2" id="KW-0732">Signal</keyword>
<sequence>MVKINKTIKQKTRIISCILGLSLCVTLCPPAAVMASETSTDGLDRIITRTDRSDDHNMIHSSMEDASGQTYTDSGADDTGRSLKKAADLPARYDLRDYNLTTSIKDQGVTNICWAFSVIKTIESNCIKNGLFSPETADFSENHLAWFSYHPSTDISDPTCRDGISSAANTSDASFLPNPFAYGSVSGTIPYDNGGSALLANFTLAKWSGAELESAAPFTGDTIENETAMAYNMVQNGKLRYDSYAHLQNVYNFDEYLIGRNYYYDNPSMIPEMKQAILDYGAMSVSLFYDRSFLHQSANGYAYYQNYYTGSKAVKNANHSVTIIGWDDNFSASNFSRTPSGNGAWLIANSYGTSSGDNGYFWLSYYDPSICDCSSFLMESPANYNNIYQYDGFGWGTVTYSDDASLKVANVFQANADSNQKLRAVSFYTMTNDQSYRIQVYRGVKSGPTDGVLIDACTTTGTATRNGYHTVSLAAPVNLEAGEQFSVVVTYIQDGSDTVYAPMEGKDTTDSSLNISYSSETGQSYIYTKKKTTAANSTIHWMDTSALGYNNVCVKAFADNTTETADALPSVKKTITLGKGETYRLPDHYTGYTSNDPALASVSGTGKVSALKRGKTSILVSDEMETVLYRFNIKKAPSKVKFKPSTKKKTIKKGKHFTLKVKLSSGSASHKLRFHSSHPGVAKVSLTGKVTARRRGSSTISVKTYNGHKAKLKLTVVK</sequence>
<dbReference type="InterPro" id="IPR025660">
    <property type="entry name" value="Pept_his_AS"/>
</dbReference>
<dbReference type="PANTHER" id="PTHR12411">
    <property type="entry name" value="CYSTEINE PROTEASE FAMILY C1-RELATED"/>
    <property type="match status" value="1"/>
</dbReference>
<keyword evidence="6" id="KW-1185">Reference proteome</keyword>
<dbReference type="RefSeq" id="WP_249297730.1">
    <property type="nucleotide sequence ID" value="NZ_JACRSX010000006.1"/>
</dbReference>
<feature type="domain" description="Peptidase C1A papain C-terminal" evidence="4">
    <location>
        <begin position="89"/>
        <end position="378"/>
    </location>
</feature>
<evidence type="ECO:0000313" key="5">
    <source>
        <dbReference type="EMBL" id="MBC8562245.1"/>
    </source>
</evidence>
<protein>
    <submittedName>
        <fullName evidence="5">Ig-like domain-containing protein</fullName>
    </submittedName>
</protein>
<dbReference type="InterPro" id="IPR038765">
    <property type="entry name" value="Papain-like_cys_pep_sf"/>
</dbReference>
<dbReference type="Pfam" id="PF02368">
    <property type="entry name" value="Big_2"/>
    <property type="match status" value="1"/>
</dbReference>
<gene>
    <name evidence="5" type="ORF">H8704_06320</name>
</gene>
<feature type="signal peptide" evidence="2">
    <location>
        <begin position="1"/>
        <end position="35"/>
    </location>
</feature>
<dbReference type="SUPFAM" id="SSF49373">
    <property type="entry name" value="Invasin/intimin cell-adhesion fragments"/>
    <property type="match status" value="2"/>
</dbReference>
<dbReference type="SMART" id="SM00635">
    <property type="entry name" value="BID_2"/>
    <property type="match status" value="1"/>
</dbReference>
<dbReference type="InterPro" id="IPR003343">
    <property type="entry name" value="Big_2"/>
</dbReference>
<dbReference type="SUPFAM" id="SSF54001">
    <property type="entry name" value="Cysteine proteinases"/>
    <property type="match status" value="1"/>
</dbReference>
<name>A0ABR7N0T5_9FIRM</name>
<dbReference type="CDD" id="cd02619">
    <property type="entry name" value="Peptidase_C1"/>
    <property type="match status" value="1"/>
</dbReference>
<evidence type="ECO:0000256" key="1">
    <source>
        <dbReference type="ARBA" id="ARBA00008455"/>
    </source>
</evidence>
<feature type="chain" id="PRO_5046894810" evidence="2">
    <location>
        <begin position="36"/>
        <end position="718"/>
    </location>
</feature>
<dbReference type="InterPro" id="IPR000668">
    <property type="entry name" value="Peptidase_C1A_C"/>
</dbReference>
<reference evidence="5 6" key="1">
    <citation type="submission" date="2020-08" db="EMBL/GenBank/DDBJ databases">
        <title>Genome public.</title>
        <authorList>
            <person name="Liu C."/>
            <person name="Sun Q."/>
        </authorList>
    </citation>
    <scope>NUCLEOTIDE SEQUENCE [LARGE SCALE GENOMIC DNA]</scope>
    <source>
        <strain evidence="5 6">NSJ-37</strain>
    </source>
</reference>
<dbReference type="InterPro" id="IPR008964">
    <property type="entry name" value="Invasin/intimin_cell_adhesion"/>
</dbReference>
<dbReference type="Pfam" id="PF00112">
    <property type="entry name" value="Peptidase_C1"/>
    <property type="match status" value="2"/>
</dbReference>
<organism evidence="5 6">
    <name type="scientific">Jutongia huaianensis</name>
    <dbReference type="NCBI Taxonomy" id="2763668"/>
    <lineage>
        <taxon>Bacteria</taxon>
        <taxon>Bacillati</taxon>
        <taxon>Bacillota</taxon>
        <taxon>Clostridia</taxon>
        <taxon>Lachnospirales</taxon>
        <taxon>Lachnospiraceae</taxon>
        <taxon>Jutongia</taxon>
    </lineage>
</organism>
<feature type="domain" description="BIG2" evidence="3">
    <location>
        <begin position="636"/>
        <end position="714"/>
    </location>
</feature>
<dbReference type="Gene3D" id="2.60.40.1080">
    <property type="match status" value="2"/>
</dbReference>
<accession>A0ABR7N0T5</accession>
<comment type="caution">
    <text evidence="5">The sequence shown here is derived from an EMBL/GenBank/DDBJ whole genome shotgun (WGS) entry which is preliminary data.</text>
</comment>
<dbReference type="SMART" id="SM00645">
    <property type="entry name" value="Pept_C1"/>
    <property type="match status" value="1"/>
</dbReference>
<evidence type="ECO:0000256" key="2">
    <source>
        <dbReference type="SAM" id="SignalP"/>
    </source>
</evidence>
<dbReference type="InterPro" id="IPR013128">
    <property type="entry name" value="Peptidase_C1A"/>
</dbReference>
<evidence type="ECO:0000259" key="4">
    <source>
        <dbReference type="SMART" id="SM00645"/>
    </source>
</evidence>
<dbReference type="Pfam" id="PF18560">
    <property type="entry name" value="Lectin_like"/>
    <property type="match status" value="1"/>
</dbReference>
<dbReference type="InterPro" id="IPR040528">
    <property type="entry name" value="Lectin-like"/>
</dbReference>
<evidence type="ECO:0000313" key="6">
    <source>
        <dbReference type="Proteomes" id="UP000606193"/>
    </source>
</evidence>
<evidence type="ECO:0000259" key="3">
    <source>
        <dbReference type="SMART" id="SM00635"/>
    </source>
</evidence>
<dbReference type="EMBL" id="JACRSX010000006">
    <property type="protein sequence ID" value="MBC8562245.1"/>
    <property type="molecule type" value="Genomic_DNA"/>
</dbReference>
<proteinExistence type="inferred from homology"/>
<dbReference type="PROSITE" id="PS00639">
    <property type="entry name" value="THIOL_PROTEASE_HIS"/>
    <property type="match status" value="1"/>
</dbReference>
<dbReference type="Proteomes" id="UP000606193">
    <property type="component" value="Unassembled WGS sequence"/>
</dbReference>